<evidence type="ECO:0000313" key="3">
    <source>
        <dbReference type="EMBL" id="RUT06812.1"/>
    </source>
</evidence>
<reference evidence="3" key="1">
    <citation type="submission" date="2018-12" db="EMBL/GenBank/DDBJ databases">
        <authorList>
            <person name="Will S."/>
            <person name="Neumann-Schaal M."/>
            <person name="Henke P."/>
        </authorList>
    </citation>
    <scope>NUCLEOTIDE SEQUENCE</scope>
    <source>
        <strain evidence="3">PCC 7102</strain>
    </source>
</reference>
<accession>A0A433VLA8</accession>
<dbReference type="InterPro" id="IPR008613">
    <property type="entry name" value="Excalibur_Ca-bd_domain"/>
</dbReference>
<comment type="caution">
    <text evidence="3">The sequence shown here is derived from an EMBL/GenBank/DDBJ whole genome shotgun (WGS) entry which is preliminary data.</text>
</comment>
<sequence>MNRIVLVSLLTLVTVGCSAPDREISQTPVQKPVAVAVKETTTESAPVETTVSNTDISENSSHETIQAEAEPVKPIKTTTSKSLSVAPTAIKRRETIIERSSDALKRVVVYQPQSTFVSPTKLVANISKNIGCGAVDKEYKAQVMAMVIASDSPKAVKKLTERQFYQAVRQTIAENQAQANDLVAQYREANCSIAFKQQSKTQTKLAPTRSTSVKNSVVSVQSGNCKDLKAQGIKNIDVFMNPWASRLDRDKDGIACEAN</sequence>
<evidence type="ECO:0000259" key="2">
    <source>
        <dbReference type="SMART" id="SM00894"/>
    </source>
</evidence>
<evidence type="ECO:0000313" key="4">
    <source>
        <dbReference type="Proteomes" id="UP000271624"/>
    </source>
</evidence>
<dbReference type="PROSITE" id="PS51257">
    <property type="entry name" value="PROKAR_LIPOPROTEIN"/>
    <property type="match status" value="1"/>
</dbReference>
<dbReference type="EMBL" id="RSCL01000006">
    <property type="protein sequence ID" value="RUT06812.1"/>
    <property type="molecule type" value="Genomic_DNA"/>
</dbReference>
<gene>
    <name evidence="3" type="ORF">DSM106972_030690</name>
</gene>
<keyword evidence="4" id="KW-1185">Reference proteome</keyword>
<feature type="domain" description="Excalibur calcium-binding" evidence="2">
    <location>
        <begin position="221"/>
        <end position="257"/>
    </location>
</feature>
<dbReference type="SMART" id="SM00894">
    <property type="entry name" value="Excalibur"/>
    <property type="match status" value="1"/>
</dbReference>
<evidence type="ECO:0000256" key="1">
    <source>
        <dbReference type="SAM" id="MobiDB-lite"/>
    </source>
</evidence>
<dbReference type="RefSeq" id="WP_127081566.1">
    <property type="nucleotide sequence ID" value="NZ_RSCL01000006.1"/>
</dbReference>
<dbReference type="AlphaFoldDB" id="A0A433VLA8"/>
<organism evidence="3 4">
    <name type="scientific">Dulcicalothrix desertica PCC 7102</name>
    <dbReference type="NCBI Taxonomy" id="232991"/>
    <lineage>
        <taxon>Bacteria</taxon>
        <taxon>Bacillati</taxon>
        <taxon>Cyanobacteriota</taxon>
        <taxon>Cyanophyceae</taxon>
        <taxon>Nostocales</taxon>
        <taxon>Calotrichaceae</taxon>
        <taxon>Dulcicalothrix</taxon>
    </lineage>
</organism>
<feature type="region of interest" description="Disordered" evidence="1">
    <location>
        <begin position="44"/>
        <end position="66"/>
    </location>
</feature>
<name>A0A433VLA8_9CYAN</name>
<reference evidence="3" key="2">
    <citation type="journal article" date="2019" name="Genome Biol. Evol.">
        <title>Day and night: Metabolic profiles and evolutionary relationships of six axenic non-marine cyanobacteria.</title>
        <authorList>
            <person name="Will S.E."/>
            <person name="Henke P."/>
            <person name="Boedeker C."/>
            <person name="Huang S."/>
            <person name="Brinkmann H."/>
            <person name="Rohde M."/>
            <person name="Jarek M."/>
            <person name="Friedl T."/>
            <person name="Seufert S."/>
            <person name="Schumacher M."/>
            <person name="Overmann J."/>
            <person name="Neumann-Schaal M."/>
            <person name="Petersen J."/>
        </authorList>
    </citation>
    <scope>NUCLEOTIDE SEQUENCE [LARGE SCALE GENOMIC DNA]</scope>
    <source>
        <strain evidence="3">PCC 7102</strain>
    </source>
</reference>
<dbReference type="OrthoDB" id="511019at2"/>
<feature type="compositionally biased region" description="Polar residues" evidence="1">
    <location>
        <begin position="44"/>
        <end position="64"/>
    </location>
</feature>
<dbReference type="Proteomes" id="UP000271624">
    <property type="component" value="Unassembled WGS sequence"/>
</dbReference>
<proteinExistence type="predicted"/>
<protein>
    <recommendedName>
        <fullName evidence="2">Excalibur calcium-binding domain-containing protein</fullName>
    </recommendedName>
</protein>
<dbReference type="Pfam" id="PF05901">
    <property type="entry name" value="Excalibur"/>
    <property type="match status" value="1"/>
</dbReference>